<evidence type="ECO:0000256" key="1">
    <source>
        <dbReference type="ARBA" id="ARBA00004141"/>
    </source>
</evidence>
<keyword evidence="9" id="KW-1185">Reference proteome</keyword>
<feature type="transmembrane region" description="Helical" evidence="7">
    <location>
        <begin position="222"/>
        <end position="244"/>
    </location>
</feature>
<comment type="caution">
    <text evidence="8">The sequence shown here is derived from an EMBL/GenBank/DDBJ whole genome shotgun (WGS) entry which is preliminary data.</text>
</comment>
<dbReference type="InterPro" id="IPR000425">
    <property type="entry name" value="MIP"/>
</dbReference>
<sequence>MSTPAPGTEILTMAQDSAPYGLTQRLIAEVFGTFTLVFGVIGTALYASDNTGFLGVALAAGLAVLAAAYTVGHISGGHFNPAVTVGAAAAGRMPWRDVLPYIVAQLVGGLVATTLLFAIAANGPDGFLSAAQEGGFASTGFDNLSPDGFGLIAVLLVEFILTAVFLYVILGVTAPGSTTAGFAPLAIGLALVLIHLVAIPVSNASVNPARSVATAVYGGTDALAQVWVFLVFPILGALVAGFTYRMLFAERRAVAAGAPRRR</sequence>
<feature type="transmembrane region" description="Helical" evidence="7">
    <location>
        <begin position="26"/>
        <end position="47"/>
    </location>
</feature>
<dbReference type="NCBIfam" id="NF003838">
    <property type="entry name" value="PRK05420.1"/>
    <property type="match status" value="1"/>
</dbReference>
<keyword evidence="4 7" id="KW-1133">Transmembrane helix</keyword>
<keyword evidence="5 7" id="KW-0472">Membrane</keyword>
<dbReference type="EMBL" id="JBHLTG010000007">
    <property type="protein sequence ID" value="MFC0681382.1"/>
    <property type="molecule type" value="Genomic_DNA"/>
</dbReference>
<dbReference type="PANTHER" id="PTHR45724">
    <property type="entry name" value="AQUAPORIN NIP2-1"/>
    <property type="match status" value="1"/>
</dbReference>
<feature type="transmembrane region" description="Helical" evidence="7">
    <location>
        <begin position="53"/>
        <end position="71"/>
    </location>
</feature>
<accession>A0ABV6RWN5</accession>
<evidence type="ECO:0000256" key="6">
    <source>
        <dbReference type="RuleBase" id="RU000477"/>
    </source>
</evidence>
<dbReference type="PROSITE" id="PS00221">
    <property type="entry name" value="MIP"/>
    <property type="match status" value="1"/>
</dbReference>
<organism evidence="8 9">
    <name type="scientific">Lysobacter korlensis</name>
    <dbReference type="NCBI Taxonomy" id="553636"/>
    <lineage>
        <taxon>Bacteria</taxon>
        <taxon>Pseudomonadati</taxon>
        <taxon>Pseudomonadota</taxon>
        <taxon>Gammaproteobacteria</taxon>
        <taxon>Lysobacterales</taxon>
        <taxon>Lysobacteraceae</taxon>
        <taxon>Lysobacter</taxon>
    </lineage>
</organism>
<dbReference type="Proteomes" id="UP001589896">
    <property type="component" value="Unassembled WGS sequence"/>
</dbReference>
<evidence type="ECO:0000256" key="7">
    <source>
        <dbReference type="SAM" id="Phobius"/>
    </source>
</evidence>
<comment type="subcellular location">
    <subcellularLocation>
        <location evidence="1">Membrane</location>
        <topology evidence="1">Multi-pass membrane protein</topology>
    </subcellularLocation>
</comment>
<keyword evidence="3 6" id="KW-0812">Transmembrane</keyword>
<comment type="similarity">
    <text evidence="6">Belongs to the MIP/aquaporin (TC 1.A.8) family.</text>
</comment>
<dbReference type="InterPro" id="IPR034294">
    <property type="entry name" value="Aquaporin_transptr"/>
</dbReference>
<dbReference type="InterPro" id="IPR022357">
    <property type="entry name" value="MIP_CS"/>
</dbReference>
<dbReference type="PANTHER" id="PTHR45724:SF13">
    <property type="entry name" value="AQUAPORIN NIP1-1-RELATED"/>
    <property type="match status" value="1"/>
</dbReference>
<proteinExistence type="inferred from homology"/>
<feature type="transmembrane region" description="Helical" evidence="7">
    <location>
        <begin position="149"/>
        <end position="170"/>
    </location>
</feature>
<evidence type="ECO:0000256" key="4">
    <source>
        <dbReference type="ARBA" id="ARBA00022989"/>
    </source>
</evidence>
<dbReference type="PRINTS" id="PR00783">
    <property type="entry name" value="MINTRINSICP"/>
</dbReference>
<evidence type="ECO:0000256" key="2">
    <source>
        <dbReference type="ARBA" id="ARBA00022448"/>
    </source>
</evidence>
<dbReference type="Gene3D" id="1.20.1080.10">
    <property type="entry name" value="Glycerol uptake facilitator protein"/>
    <property type="match status" value="1"/>
</dbReference>
<dbReference type="SUPFAM" id="SSF81338">
    <property type="entry name" value="Aquaporin-like"/>
    <property type="match status" value="1"/>
</dbReference>
<evidence type="ECO:0000313" key="9">
    <source>
        <dbReference type="Proteomes" id="UP001589896"/>
    </source>
</evidence>
<gene>
    <name evidence="8" type="primary">aqpZ</name>
    <name evidence="8" type="ORF">ACFFGH_26430</name>
</gene>
<feature type="transmembrane region" description="Helical" evidence="7">
    <location>
        <begin position="182"/>
        <end position="202"/>
    </location>
</feature>
<evidence type="ECO:0000313" key="8">
    <source>
        <dbReference type="EMBL" id="MFC0681382.1"/>
    </source>
</evidence>
<reference evidence="8 9" key="1">
    <citation type="submission" date="2024-09" db="EMBL/GenBank/DDBJ databases">
        <authorList>
            <person name="Sun Q."/>
            <person name="Mori K."/>
        </authorList>
    </citation>
    <scope>NUCLEOTIDE SEQUENCE [LARGE SCALE GENOMIC DNA]</scope>
    <source>
        <strain evidence="8 9">KCTC 23076</strain>
    </source>
</reference>
<dbReference type="InterPro" id="IPR023271">
    <property type="entry name" value="Aquaporin-like"/>
</dbReference>
<dbReference type="Pfam" id="PF00230">
    <property type="entry name" value="MIP"/>
    <property type="match status" value="1"/>
</dbReference>
<feature type="transmembrane region" description="Helical" evidence="7">
    <location>
        <begin position="98"/>
        <end position="120"/>
    </location>
</feature>
<protein>
    <submittedName>
        <fullName evidence="8">Aquaporin Z</fullName>
    </submittedName>
</protein>
<evidence type="ECO:0000256" key="5">
    <source>
        <dbReference type="ARBA" id="ARBA00023136"/>
    </source>
</evidence>
<name>A0ABV6RWN5_9GAMM</name>
<evidence type="ECO:0000256" key="3">
    <source>
        <dbReference type="ARBA" id="ARBA00022692"/>
    </source>
</evidence>
<keyword evidence="2 6" id="KW-0813">Transport</keyword>